<accession>A0ABP6YYI2</accession>
<feature type="region of interest" description="Disordered" evidence="1">
    <location>
        <begin position="1"/>
        <end position="103"/>
    </location>
</feature>
<dbReference type="SUPFAM" id="SSF52540">
    <property type="entry name" value="P-loop containing nucleoside triphosphate hydrolases"/>
    <property type="match status" value="1"/>
</dbReference>
<dbReference type="InterPro" id="IPR027417">
    <property type="entry name" value="P-loop_NTPase"/>
</dbReference>
<evidence type="ECO:0000313" key="4">
    <source>
        <dbReference type="Proteomes" id="UP001501074"/>
    </source>
</evidence>
<organism evidence="3 4">
    <name type="scientific">Kineosporia mesophila</name>
    <dbReference type="NCBI Taxonomy" id="566012"/>
    <lineage>
        <taxon>Bacteria</taxon>
        <taxon>Bacillati</taxon>
        <taxon>Actinomycetota</taxon>
        <taxon>Actinomycetes</taxon>
        <taxon>Kineosporiales</taxon>
        <taxon>Kineosporiaceae</taxon>
        <taxon>Kineosporia</taxon>
    </lineage>
</organism>
<protein>
    <recommendedName>
        <fullName evidence="2">Dynamin N-terminal domain-containing protein</fullName>
    </recommendedName>
</protein>
<feature type="domain" description="Dynamin N-terminal" evidence="2">
    <location>
        <begin position="257"/>
        <end position="400"/>
    </location>
</feature>
<keyword evidence="4" id="KW-1185">Reference proteome</keyword>
<dbReference type="InterPro" id="IPR045063">
    <property type="entry name" value="Dynamin_N"/>
</dbReference>
<feature type="region of interest" description="Disordered" evidence="1">
    <location>
        <begin position="121"/>
        <end position="199"/>
    </location>
</feature>
<gene>
    <name evidence="3" type="ORF">GCM10022223_04300</name>
</gene>
<sequence>MSRVPAAAAPGGPSPETRTGTVAPVAAVPADPAAPVPPVADAETEPVTGIWFAPAIGRRHGDPAEPGSYPTDGPEPFAGSEASGAGGPGTLAPGAPRGDAPAVAAPMVSAPVVPAAAGSSSAAQRSADSRGDGAASAAVASADSGRAPRSAGASSGSVRVGASGAGSGKVPGGAGRGAAGRGSGGDKGNGPGAGNSPLPKRLAAVERLRTQVATLSLTLDVEGAAAVRKEREDLLSQLDDYILPRLQRPDAPALAVIGGSTGAGKSTLTNSIVGREVTRSGVLRPTTRSPVLVHHPIDSGAFLSQRILPRLTRVTSEAAEPLQPIDPNAPRITGLRLVPYDGLAPGLALLDAPDIDSLVETNRDLAVQLLQAADLWIFVTTAARYADAMPWEMLKQAADRGAAIAVVLDRVPPEALQELRIHLATKLRDRGLGGAALFTVPEAALENGFLPVDTVKPLRDWLRRIAGDDRSRSVVVERTLNGALRSLPARARTLAKAAAAQADGWSQLYEEIDGVMIPARFAMLDGLADGSLMSGQVLSHWQEFIARGDLASRLGGTTTNRAQRLGAALTQPDQDEASLATTIGEAVTASVQHSVRTAMEQVLATWRGHTYGVSLLTARGHQVAPADPEKLLAKPVGEWREKVTQRTTEALAKARRERPDLKVDEQAVIDVVFALAVTPDAGHDASGKTVAKKVRVRAGLRAGASETAESTDVEAPAGTPGSTVGARLAVEELLGEDVLRSILEAARTDLVMRSATVIDDERLRLERVLENPEDLGLRVGALLDAASAVNIAE</sequence>
<dbReference type="Gene3D" id="3.40.50.300">
    <property type="entry name" value="P-loop containing nucleotide triphosphate hydrolases"/>
    <property type="match status" value="1"/>
</dbReference>
<feature type="compositionally biased region" description="Low complexity" evidence="1">
    <location>
        <begin position="90"/>
        <end position="103"/>
    </location>
</feature>
<dbReference type="PANTHER" id="PTHR42698">
    <property type="entry name" value="GTPASE ERA"/>
    <property type="match status" value="1"/>
</dbReference>
<name>A0ABP6YYI2_9ACTN</name>
<proteinExistence type="predicted"/>
<comment type="caution">
    <text evidence="3">The sequence shown here is derived from an EMBL/GenBank/DDBJ whole genome shotgun (WGS) entry which is preliminary data.</text>
</comment>
<feature type="compositionally biased region" description="Low complexity" evidence="1">
    <location>
        <begin position="121"/>
        <end position="162"/>
    </location>
</feature>
<dbReference type="EMBL" id="BAAAZO010000001">
    <property type="protein sequence ID" value="GAA3592719.1"/>
    <property type="molecule type" value="Genomic_DNA"/>
</dbReference>
<evidence type="ECO:0000313" key="3">
    <source>
        <dbReference type="EMBL" id="GAA3592719.1"/>
    </source>
</evidence>
<feature type="compositionally biased region" description="Low complexity" evidence="1">
    <location>
        <begin position="1"/>
        <end position="31"/>
    </location>
</feature>
<dbReference type="PANTHER" id="PTHR42698:SF1">
    <property type="entry name" value="GTPASE ERA, MITOCHONDRIAL"/>
    <property type="match status" value="1"/>
</dbReference>
<reference evidence="4" key="1">
    <citation type="journal article" date="2019" name="Int. J. Syst. Evol. Microbiol.">
        <title>The Global Catalogue of Microorganisms (GCM) 10K type strain sequencing project: providing services to taxonomists for standard genome sequencing and annotation.</title>
        <authorList>
            <consortium name="The Broad Institute Genomics Platform"/>
            <consortium name="The Broad Institute Genome Sequencing Center for Infectious Disease"/>
            <person name="Wu L."/>
            <person name="Ma J."/>
        </authorList>
    </citation>
    <scope>NUCLEOTIDE SEQUENCE [LARGE SCALE GENOMIC DNA]</scope>
    <source>
        <strain evidence="4">JCM 16902</strain>
    </source>
</reference>
<feature type="compositionally biased region" description="Gly residues" evidence="1">
    <location>
        <begin position="163"/>
        <end position="193"/>
    </location>
</feature>
<dbReference type="InterPro" id="IPR005662">
    <property type="entry name" value="GTPase_Era-like"/>
</dbReference>
<evidence type="ECO:0000259" key="2">
    <source>
        <dbReference type="Pfam" id="PF00350"/>
    </source>
</evidence>
<evidence type="ECO:0000256" key="1">
    <source>
        <dbReference type="SAM" id="MobiDB-lite"/>
    </source>
</evidence>
<dbReference type="Proteomes" id="UP001501074">
    <property type="component" value="Unassembled WGS sequence"/>
</dbReference>
<dbReference type="Pfam" id="PF00350">
    <property type="entry name" value="Dynamin_N"/>
    <property type="match status" value="1"/>
</dbReference>